<evidence type="ECO:0000313" key="4">
    <source>
        <dbReference type="Proteomes" id="UP000002051"/>
    </source>
</evidence>
<sequence length="189" mass="21415">MFSLKWKLFIHIHLLAHVIAPALSLLNSICCLTFIVRKTLDTRYRSNPCQITTLIILLGHEGSLEDKDIEPKATIQIRLLDGTATTRCQTSNGRKTLTNGVCCSDPVRILSCVHEVHGFRSEVVTGFKIFVMLEGFMAGKLLETIKFWKPFPQQNGFGVQLTETISTAKWFWHSGTVMMMNDDVDDEQR</sequence>
<keyword evidence="1" id="KW-0472">Membrane</keyword>
<dbReference type="HOGENOM" id="CLU_1436430_0_0_1"/>
<dbReference type="Proteomes" id="UP000002051">
    <property type="component" value="Chromosome 5"/>
</dbReference>
<keyword evidence="1" id="KW-1133">Transmembrane helix</keyword>
<protein>
    <submittedName>
        <fullName evidence="2">Transmembrane protein, putative</fullName>
    </submittedName>
</protein>
<feature type="transmembrane region" description="Helical" evidence="1">
    <location>
        <begin position="12"/>
        <end position="36"/>
    </location>
</feature>
<gene>
    <name evidence="2" type="ordered locus">MTR_5g010510</name>
</gene>
<keyword evidence="1 2" id="KW-0812">Transmembrane</keyword>
<dbReference type="EnsemblPlants" id="AES94072">
    <property type="protein sequence ID" value="AES94072"/>
    <property type="gene ID" value="MTR_5g010510"/>
</dbReference>
<evidence type="ECO:0000313" key="3">
    <source>
        <dbReference type="EnsemblPlants" id="AES94072"/>
    </source>
</evidence>
<dbReference type="EMBL" id="CM001221">
    <property type="protein sequence ID" value="AES94072.2"/>
    <property type="molecule type" value="Genomic_DNA"/>
</dbReference>
<name>G7KDD7_MEDTR</name>
<dbReference type="AlphaFoldDB" id="G7KDD7"/>
<dbReference type="PaxDb" id="3880-AET04855"/>
<keyword evidence="4" id="KW-1185">Reference proteome</keyword>
<organism evidence="2 4">
    <name type="scientific">Medicago truncatula</name>
    <name type="common">Barrel medic</name>
    <name type="synonym">Medicago tribuloides</name>
    <dbReference type="NCBI Taxonomy" id="3880"/>
    <lineage>
        <taxon>Eukaryota</taxon>
        <taxon>Viridiplantae</taxon>
        <taxon>Streptophyta</taxon>
        <taxon>Embryophyta</taxon>
        <taxon>Tracheophyta</taxon>
        <taxon>Spermatophyta</taxon>
        <taxon>Magnoliopsida</taxon>
        <taxon>eudicotyledons</taxon>
        <taxon>Gunneridae</taxon>
        <taxon>Pentapetalae</taxon>
        <taxon>rosids</taxon>
        <taxon>fabids</taxon>
        <taxon>Fabales</taxon>
        <taxon>Fabaceae</taxon>
        <taxon>Papilionoideae</taxon>
        <taxon>50 kb inversion clade</taxon>
        <taxon>NPAAA clade</taxon>
        <taxon>Hologalegina</taxon>
        <taxon>IRL clade</taxon>
        <taxon>Trifolieae</taxon>
        <taxon>Medicago</taxon>
    </lineage>
</organism>
<reference evidence="3" key="3">
    <citation type="submission" date="2015-04" db="UniProtKB">
        <authorList>
            <consortium name="EnsemblPlants"/>
        </authorList>
    </citation>
    <scope>IDENTIFICATION</scope>
    <source>
        <strain evidence="3">cv. Jemalong A17</strain>
    </source>
</reference>
<evidence type="ECO:0000313" key="2">
    <source>
        <dbReference type="EMBL" id="AES94072.2"/>
    </source>
</evidence>
<evidence type="ECO:0000256" key="1">
    <source>
        <dbReference type="SAM" id="Phobius"/>
    </source>
</evidence>
<accession>A0A0C3XAN7</accession>
<accession>G7KDD7</accession>
<proteinExistence type="predicted"/>
<reference evidence="2 4" key="2">
    <citation type="journal article" date="2014" name="BMC Genomics">
        <title>An improved genome release (version Mt4.0) for the model legume Medicago truncatula.</title>
        <authorList>
            <person name="Tang H."/>
            <person name="Krishnakumar V."/>
            <person name="Bidwell S."/>
            <person name="Rosen B."/>
            <person name="Chan A."/>
            <person name="Zhou S."/>
            <person name="Gentzbittel L."/>
            <person name="Childs K.L."/>
            <person name="Yandell M."/>
            <person name="Gundlach H."/>
            <person name="Mayer K.F."/>
            <person name="Schwartz D.C."/>
            <person name="Town C.D."/>
        </authorList>
    </citation>
    <scope>GENOME REANNOTATION</scope>
    <source>
        <strain evidence="3 4">cv. Jemalong A17</strain>
    </source>
</reference>
<reference evidence="2 4" key="1">
    <citation type="journal article" date="2011" name="Nature">
        <title>The Medicago genome provides insight into the evolution of rhizobial symbioses.</title>
        <authorList>
            <person name="Young N.D."/>
            <person name="Debelle F."/>
            <person name="Oldroyd G.E."/>
            <person name="Geurts R."/>
            <person name="Cannon S.B."/>
            <person name="Udvardi M.K."/>
            <person name="Benedito V.A."/>
            <person name="Mayer K.F."/>
            <person name="Gouzy J."/>
            <person name="Schoof H."/>
            <person name="Van de Peer Y."/>
            <person name="Proost S."/>
            <person name="Cook D.R."/>
            <person name="Meyers B.C."/>
            <person name="Spannagl M."/>
            <person name="Cheung F."/>
            <person name="De Mita S."/>
            <person name="Krishnakumar V."/>
            <person name="Gundlach H."/>
            <person name="Zhou S."/>
            <person name="Mudge J."/>
            <person name="Bharti A.K."/>
            <person name="Murray J.D."/>
            <person name="Naoumkina M.A."/>
            <person name="Rosen B."/>
            <person name="Silverstein K.A."/>
            <person name="Tang H."/>
            <person name="Rombauts S."/>
            <person name="Zhao P.X."/>
            <person name="Zhou P."/>
            <person name="Barbe V."/>
            <person name="Bardou P."/>
            <person name="Bechner M."/>
            <person name="Bellec A."/>
            <person name="Berger A."/>
            <person name="Berges H."/>
            <person name="Bidwell S."/>
            <person name="Bisseling T."/>
            <person name="Choisne N."/>
            <person name="Couloux A."/>
            <person name="Denny R."/>
            <person name="Deshpande S."/>
            <person name="Dai X."/>
            <person name="Doyle J.J."/>
            <person name="Dudez A.M."/>
            <person name="Farmer A.D."/>
            <person name="Fouteau S."/>
            <person name="Franken C."/>
            <person name="Gibelin C."/>
            <person name="Gish J."/>
            <person name="Goldstein S."/>
            <person name="Gonzalez A.J."/>
            <person name="Green P.J."/>
            <person name="Hallab A."/>
            <person name="Hartog M."/>
            <person name="Hua A."/>
            <person name="Humphray S.J."/>
            <person name="Jeong D.H."/>
            <person name="Jing Y."/>
            <person name="Jocker A."/>
            <person name="Kenton S.M."/>
            <person name="Kim D.J."/>
            <person name="Klee K."/>
            <person name="Lai H."/>
            <person name="Lang C."/>
            <person name="Lin S."/>
            <person name="Macmil S.L."/>
            <person name="Magdelenat G."/>
            <person name="Matthews L."/>
            <person name="McCorrison J."/>
            <person name="Monaghan E.L."/>
            <person name="Mun J.H."/>
            <person name="Najar F.Z."/>
            <person name="Nicholson C."/>
            <person name="Noirot C."/>
            <person name="O'Bleness M."/>
            <person name="Paule C.R."/>
            <person name="Poulain J."/>
            <person name="Prion F."/>
            <person name="Qin B."/>
            <person name="Qu C."/>
            <person name="Retzel E.F."/>
            <person name="Riddle C."/>
            <person name="Sallet E."/>
            <person name="Samain S."/>
            <person name="Samson N."/>
            <person name="Sanders I."/>
            <person name="Saurat O."/>
            <person name="Scarpelli C."/>
            <person name="Schiex T."/>
            <person name="Segurens B."/>
            <person name="Severin A.J."/>
            <person name="Sherrier D.J."/>
            <person name="Shi R."/>
            <person name="Sims S."/>
            <person name="Singer S.R."/>
            <person name="Sinharoy S."/>
            <person name="Sterck L."/>
            <person name="Viollet A."/>
            <person name="Wang B.B."/>
            <person name="Wang K."/>
            <person name="Wang M."/>
            <person name="Wang X."/>
            <person name="Warfsmann J."/>
            <person name="Weissenbach J."/>
            <person name="White D.D."/>
            <person name="White J.D."/>
            <person name="Wiley G.B."/>
            <person name="Wincker P."/>
            <person name="Xing Y."/>
            <person name="Yang L."/>
            <person name="Yao Z."/>
            <person name="Ying F."/>
            <person name="Zhai J."/>
            <person name="Zhou L."/>
            <person name="Zuber A."/>
            <person name="Denarie J."/>
            <person name="Dixon R.A."/>
            <person name="May G.D."/>
            <person name="Schwartz D.C."/>
            <person name="Rogers J."/>
            <person name="Quetier F."/>
            <person name="Town C.D."/>
            <person name="Roe B.A."/>
        </authorList>
    </citation>
    <scope>NUCLEOTIDE SEQUENCE [LARGE SCALE GENOMIC DNA]</scope>
    <source>
        <strain evidence="2">A17</strain>
        <strain evidence="3 4">cv. Jemalong A17</strain>
    </source>
</reference>